<dbReference type="InterPro" id="IPR052018">
    <property type="entry name" value="PHP_domain"/>
</dbReference>
<sequence length="246" mass="27773">MQKFRADLHIHSVLSPCADLEMAPLKIVEQAQKAGLHIIGITDHNSTLNAKVIRDLALEKGILTLTGVEITTKEEVHCLAFFDNDEALDTFQQYLEQHITRISNPDGHFGYQPVVDKEEKVLELVPYYLTSALKKGISSVQKYVYDLGGIFIPAHVNRPLNGLFSHLGFIPKDLAFDAMGITGNTSEKHVRKQYDLDDNISLVYNSDSHFLEQIGTRYSVFNIHKLSFKEVKKALNQQDSCFVEII</sequence>
<dbReference type="GO" id="GO:0035312">
    <property type="term" value="F:5'-3' DNA exonuclease activity"/>
    <property type="evidence" value="ECO:0007669"/>
    <property type="project" value="TreeGrafter"/>
</dbReference>
<dbReference type="InterPro" id="IPR016195">
    <property type="entry name" value="Pol/histidinol_Pase-like"/>
</dbReference>
<dbReference type="EMBL" id="CP048409">
    <property type="protein sequence ID" value="QIA09236.1"/>
    <property type="molecule type" value="Genomic_DNA"/>
</dbReference>
<dbReference type="PANTHER" id="PTHR42924:SF3">
    <property type="entry name" value="POLYMERASE_HISTIDINOL PHOSPHATASE N-TERMINAL DOMAIN-CONTAINING PROTEIN"/>
    <property type="match status" value="1"/>
</dbReference>
<dbReference type="SUPFAM" id="SSF89550">
    <property type="entry name" value="PHP domain-like"/>
    <property type="match status" value="1"/>
</dbReference>
<organism evidence="2 3">
    <name type="scientific">Draconibacterium halophilum</name>
    <dbReference type="NCBI Taxonomy" id="2706887"/>
    <lineage>
        <taxon>Bacteria</taxon>
        <taxon>Pseudomonadati</taxon>
        <taxon>Bacteroidota</taxon>
        <taxon>Bacteroidia</taxon>
        <taxon>Marinilabiliales</taxon>
        <taxon>Prolixibacteraceae</taxon>
        <taxon>Draconibacterium</taxon>
    </lineage>
</organism>
<gene>
    <name evidence="2" type="ORF">G0Q07_16620</name>
</gene>
<evidence type="ECO:0000259" key="1">
    <source>
        <dbReference type="SMART" id="SM00481"/>
    </source>
</evidence>
<dbReference type="Proteomes" id="UP000474630">
    <property type="component" value="Chromosome"/>
</dbReference>
<dbReference type="Pfam" id="PF02811">
    <property type="entry name" value="PHP"/>
    <property type="match status" value="1"/>
</dbReference>
<keyword evidence="3" id="KW-1185">Reference proteome</keyword>
<proteinExistence type="predicted"/>
<dbReference type="RefSeq" id="WP_163348210.1">
    <property type="nucleotide sequence ID" value="NZ_CP048409.1"/>
</dbReference>
<dbReference type="InterPro" id="IPR003141">
    <property type="entry name" value="Pol/His_phosphatase_N"/>
</dbReference>
<dbReference type="AlphaFoldDB" id="A0A6C0RGW3"/>
<name>A0A6C0RGW3_9BACT</name>
<dbReference type="InterPro" id="IPR004013">
    <property type="entry name" value="PHP_dom"/>
</dbReference>
<dbReference type="CDD" id="cd07432">
    <property type="entry name" value="PHP_HisPPase"/>
    <property type="match status" value="1"/>
</dbReference>
<evidence type="ECO:0000313" key="3">
    <source>
        <dbReference type="Proteomes" id="UP000474630"/>
    </source>
</evidence>
<evidence type="ECO:0000313" key="2">
    <source>
        <dbReference type="EMBL" id="QIA09236.1"/>
    </source>
</evidence>
<dbReference type="SMART" id="SM00481">
    <property type="entry name" value="POLIIIAc"/>
    <property type="match status" value="1"/>
</dbReference>
<accession>A0A6C0RGW3</accession>
<dbReference type="KEGG" id="drc:G0Q07_16620"/>
<protein>
    <submittedName>
        <fullName evidence="2">PHP domain-containing protein</fullName>
    </submittedName>
</protein>
<feature type="domain" description="Polymerase/histidinol phosphatase N-terminal" evidence="1">
    <location>
        <begin position="6"/>
        <end position="74"/>
    </location>
</feature>
<dbReference type="GO" id="GO:0004534">
    <property type="term" value="F:5'-3' RNA exonuclease activity"/>
    <property type="evidence" value="ECO:0007669"/>
    <property type="project" value="TreeGrafter"/>
</dbReference>
<dbReference type="PANTHER" id="PTHR42924">
    <property type="entry name" value="EXONUCLEASE"/>
    <property type="match status" value="1"/>
</dbReference>
<reference evidence="2 3" key="1">
    <citation type="submission" date="2020-02" db="EMBL/GenBank/DDBJ databases">
        <title>Genome sequencing for Draconibacterium sp. strain M1.</title>
        <authorList>
            <person name="Park S.-J."/>
        </authorList>
    </citation>
    <scope>NUCLEOTIDE SEQUENCE [LARGE SCALE GENOMIC DNA]</scope>
    <source>
        <strain evidence="2 3">M1</strain>
    </source>
</reference>
<dbReference type="Gene3D" id="3.20.20.140">
    <property type="entry name" value="Metal-dependent hydrolases"/>
    <property type="match status" value="1"/>
</dbReference>